<dbReference type="InterPro" id="IPR002893">
    <property type="entry name" value="Znf_MYND"/>
</dbReference>
<feature type="region of interest" description="Disordered" evidence="5">
    <location>
        <begin position="1"/>
        <end position="97"/>
    </location>
</feature>
<feature type="compositionally biased region" description="Polar residues" evidence="5">
    <location>
        <begin position="42"/>
        <end position="53"/>
    </location>
</feature>
<feature type="compositionally biased region" description="Low complexity" evidence="5">
    <location>
        <begin position="9"/>
        <end position="18"/>
    </location>
</feature>
<organism evidence="7 8">
    <name type="scientific">Drosophila willistoni</name>
    <name type="common">Fruit fly</name>
    <dbReference type="NCBI Taxonomy" id="7260"/>
    <lineage>
        <taxon>Eukaryota</taxon>
        <taxon>Metazoa</taxon>
        <taxon>Ecdysozoa</taxon>
        <taxon>Arthropoda</taxon>
        <taxon>Hexapoda</taxon>
        <taxon>Insecta</taxon>
        <taxon>Pterygota</taxon>
        <taxon>Neoptera</taxon>
        <taxon>Endopterygota</taxon>
        <taxon>Diptera</taxon>
        <taxon>Brachycera</taxon>
        <taxon>Muscomorpha</taxon>
        <taxon>Ephydroidea</taxon>
        <taxon>Drosophilidae</taxon>
        <taxon>Drosophila</taxon>
        <taxon>Sophophora</taxon>
    </lineage>
</organism>
<dbReference type="HOGENOM" id="CLU_307624_0_0_1"/>
<keyword evidence="3" id="KW-0862">Zinc</keyword>
<dbReference type="OrthoDB" id="432970at2759"/>
<reference evidence="7 8" key="1">
    <citation type="journal article" date="2007" name="Nature">
        <title>Evolution of genes and genomes on the Drosophila phylogeny.</title>
        <authorList>
            <consortium name="Drosophila 12 Genomes Consortium"/>
            <person name="Clark A.G."/>
            <person name="Eisen M.B."/>
            <person name="Smith D.R."/>
            <person name="Bergman C.M."/>
            <person name="Oliver B."/>
            <person name="Markow T.A."/>
            <person name="Kaufman T.C."/>
            <person name="Kellis M."/>
            <person name="Gelbart W."/>
            <person name="Iyer V.N."/>
            <person name="Pollard D.A."/>
            <person name="Sackton T.B."/>
            <person name="Larracuente A.M."/>
            <person name="Singh N.D."/>
            <person name="Abad J.P."/>
            <person name="Abt D.N."/>
            <person name="Adryan B."/>
            <person name="Aguade M."/>
            <person name="Akashi H."/>
            <person name="Anderson W.W."/>
            <person name="Aquadro C.F."/>
            <person name="Ardell D.H."/>
            <person name="Arguello R."/>
            <person name="Artieri C.G."/>
            <person name="Barbash D.A."/>
            <person name="Barker D."/>
            <person name="Barsanti P."/>
            <person name="Batterham P."/>
            <person name="Batzoglou S."/>
            <person name="Begun D."/>
            <person name="Bhutkar A."/>
            <person name="Blanco E."/>
            <person name="Bosak S.A."/>
            <person name="Bradley R.K."/>
            <person name="Brand A.D."/>
            <person name="Brent M.R."/>
            <person name="Brooks A.N."/>
            <person name="Brown R.H."/>
            <person name="Butlin R.K."/>
            <person name="Caggese C."/>
            <person name="Calvi B.R."/>
            <person name="Bernardo de Carvalho A."/>
            <person name="Caspi A."/>
            <person name="Castrezana S."/>
            <person name="Celniker S.E."/>
            <person name="Chang J.L."/>
            <person name="Chapple C."/>
            <person name="Chatterji S."/>
            <person name="Chinwalla A."/>
            <person name="Civetta A."/>
            <person name="Clifton S.W."/>
            <person name="Comeron J.M."/>
            <person name="Costello J.C."/>
            <person name="Coyne J.A."/>
            <person name="Daub J."/>
            <person name="David R.G."/>
            <person name="Delcher A.L."/>
            <person name="Delehaunty K."/>
            <person name="Do C.B."/>
            <person name="Ebling H."/>
            <person name="Edwards K."/>
            <person name="Eickbush T."/>
            <person name="Evans J.D."/>
            <person name="Filipski A."/>
            <person name="Findeiss S."/>
            <person name="Freyhult E."/>
            <person name="Fulton L."/>
            <person name="Fulton R."/>
            <person name="Garcia A.C."/>
            <person name="Gardiner A."/>
            <person name="Garfield D.A."/>
            <person name="Garvin B.E."/>
            <person name="Gibson G."/>
            <person name="Gilbert D."/>
            <person name="Gnerre S."/>
            <person name="Godfrey J."/>
            <person name="Good R."/>
            <person name="Gotea V."/>
            <person name="Gravely B."/>
            <person name="Greenberg A.J."/>
            <person name="Griffiths-Jones S."/>
            <person name="Gross S."/>
            <person name="Guigo R."/>
            <person name="Gustafson E.A."/>
            <person name="Haerty W."/>
            <person name="Hahn M.W."/>
            <person name="Halligan D.L."/>
            <person name="Halpern A.L."/>
            <person name="Halter G.M."/>
            <person name="Han M.V."/>
            <person name="Heger A."/>
            <person name="Hillier L."/>
            <person name="Hinrichs A.S."/>
            <person name="Holmes I."/>
            <person name="Hoskins R.A."/>
            <person name="Hubisz M.J."/>
            <person name="Hultmark D."/>
            <person name="Huntley M.A."/>
            <person name="Jaffe D.B."/>
            <person name="Jagadeeshan S."/>
            <person name="Jeck W.R."/>
            <person name="Johnson J."/>
            <person name="Jones C.D."/>
            <person name="Jordan W.C."/>
            <person name="Karpen G.H."/>
            <person name="Kataoka E."/>
            <person name="Keightley P.D."/>
            <person name="Kheradpour P."/>
            <person name="Kirkness E.F."/>
            <person name="Koerich L.B."/>
            <person name="Kristiansen K."/>
            <person name="Kudrna D."/>
            <person name="Kulathinal R.J."/>
            <person name="Kumar S."/>
            <person name="Kwok R."/>
            <person name="Lander E."/>
            <person name="Langley C.H."/>
            <person name="Lapoint R."/>
            <person name="Lazzaro B.P."/>
            <person name="Lee S.J."/>
            <person name="Levesque L."/>
            <person name="Li R."/>
            <person name="Lin C.F."/>
            <person name="Lin M.F."/>
            <person name="Lindblad-Toh K."/>
            <person name="Llopart A."/>
            <person name="Long M."/>
            <person name="Low L."/>
            <person name="Lozovsky E."/>
            <person name="Lu J."/>
            <person name="Luo M."/>
            <person name="Machado C.A."/>
            <person name="Makalowski W."/>
            <person name="Marzo M."/>
            <person name="Matsuda M."/>
            <person name="Matzkin L."/>
            <person name="McAllister B."/>
            <person name="McBride C.S."/>
            <person name="McKernan B."/>
            <person name="McKernan K."/>
            <person name="Mendez-Lago M."/>
            <person name="Minx P."/>
            <person name="Mollenhauer M.U."/>
            <person name="Montooth K."/>
            <person name="Mount S.M."/>
            <person name="Mu X."/>
            <person name="Myers E."/>
            <person name="Negre B."/>
            <person name="Newfeld S."/>
            <person name="Nielsen R."/>
            <person name="Noor M.A."/>
            <person name="O'Grady P."/>
            <person name="Pachter L."/>
            <person name="Papaceit M."/>
            <person name="Parisi M.J."/>
            <person name="Parisi M."/>
            <person name="Parts L."/>
            <person name="Pedersen J.S."/>
            <person name="Pesole G."/>
            <person name="Phillippy A.M."/>
            <person name="Ponting C.P."/>
            <person name="Pop M."/>
            <person name="Porcelli D."/>
            <person name="Powell J.R."/>
            <person name="Prohaska S."/>
            <person name="Pruitt K."/>
            <person name="Puig M."/>
            <person name="Quesneville H."/>
            <person name="Ram K.R."/>
            <person name="Rand D."/>
            <person name="Rasmussen M.D."/>
            <person name="Reed L.K."/>
            <person name="Reenan R."/>
            <person name="Reily A."/>
            <person name="Remington K.A."/>
            <person name="Rieger T.T."/>
            <person name="Ritchie M.G."/>
            <person name="Robin C."/>
            <person name="Rogers Y.H."/>
            <person name="Rohde C."/>
            <person name="Rozas J."/>
            <person name="Rubenfield M.J."/>
            <person name="Ruiz A."/>
            <person name="Russo S."/>
            <person name="Salzberg S.L."/>
            <person name="Sanchez-Gracia A."/>
            <person name="Saranga D.J."/>
            <person name="Sato H."/>
            <person name="Schaeffer S.W."/>
            <person name="Schatz M.C."/>
            <person name="Schlenke T."/>
            <person name="Schwartz R."/>
            <person name="Segarra C."/>
            <person name="Singh R.S."/>
            <person name="Sirot L."/>
            <person name="Sirota M."/>
            <person name="Sisneros N.B."/>
            <person name="Smith C.D."/>
            <person name="Smith T.F."/>
            <person name="Spieth J."/>
            <person name="Stage D.E."/>
            <person name="Stark A."/>
            <person name="Stephan W."/>
            <person name="Strausberg R.L."/>
            <person name="Strempel S."/>
            <person name="Sturgill D."/>
            <person name="Sutton G."/>
            <person name="Sutton G.G."/>
            <person name="Tao W."/>
            <person name="Teichmann S."/>
            <person name="Tobari Y.N."/>
            <person name="Tomimura Y."/>
            <person name="Tsolas J.M."/>
            <person name="Valente V.L."/>
            <person name="Venter E."/>
            <person name="Venter J.C."/>
            <person name="Vicario S."/>
            <person name="Vieira F.G."/>
            <person name="Vilella A.J."/>
            <person name="Villasante A."/>
            <person name="Walenz B."/>
            <person name="Wang J."/>
            <person name="Wasserman M."/>
            <person name="Watts T."/>
            <person name="Wilson D."/>
            <person name="Wilson R.K."/>
            <person name="Wing R.A."/>
            <person name="Wolfner M.F."/>
            <person name="Wong A."/>
            <person name="Wong G.K."/>
            <person name="Wu C.I."/>
            <person name="Wu G."/>
            <person name="Yamamoto D."/>
            <person name="Yang H.P."/>
            <person name="Yang S.P."/>
            <person name="Yorke J.A."/>
            <person name="Yoshida K."/>
            <person name="Zdobnov E."/>
            <person name="Zhang P."/>
            <person name="Zhang Y."/>
            <person name="Zimin A.V."/>
            <person name="Baldwin J."/>
            <person name="Abdouelleil A."/>
            <person name="Abdulkadir J."/>
            <person name="Abebe A."/>
            <person name="Abera B."/>
            <person name="Abreu J."/>
            <person name="Acer S.C."/>
            <person name="Aftuck L."/>
            <person name="Alexander A."/>
            <person name="An P."/>
            <person name="Anderson E."/>
            <person name="Anderson S."/>
            <person name="Arachi H."/>
            <person name="Azer M."/>
            <person name="Bachantsang P."/>
            <person name="Barry A."/>
            <person name="Bayul T."/>
            <person name="Berlin A."/>
            <person name="Bessette D."/>
            <person name="Bloom T."/>
            <person name="Blye J."/>
            <person name="Boguslavskiy L."/>
            <person name="Bonnet C."/>
            <person name="Boukhgalter B."/>
            <person name="Bourzgui I."/>
            <person name="Brown A."/>
            <person name="Cahill P."/>
            <person name="Channer S."/>
            <person name="Cheshatsang Y."/>
            <person name="Chuda L."/>
            <person name="Citroen M."/>
            <person name="Collymore A."/>
            <person name="Cooke P."/>
            <person name="Costello M."/>
            <person name="D'Aco K."/>
            <person name="Daza R."/>
            <person name="De Haan G."/>
            <person name="DeGray S."/>
            <person name="DeMaso C."/>
            <person name="Dhargay N."/>
            <person name="Dooley K."/>
            <person name="Dooley E."/>
            <person name="Doricent M."/>
            <person name="Dorje P."/>
            <person name="Dorjee K."/>
            <person name="Dupes A."/>
            <person name="Elong R."/>
            <person name="Falk J."/>
            <person name="Farina A."/>
            <person name="Faro S."/>
            <person name="Ferguson D."/>
            <person name="Fisher S."/>
            <person name="Foley C.D."/>
            <person name="Franke A."/>
            <person name="Friedrich D."/>
            <person name="Gadbois L."/>
            <person name="Gearin G."/>
            <person name="Gearin C.R."/>
            <person name="Giannoukos G."/>
            <person name="Goode T."/>
            <person name="Graham J."/>
            <person name="Grandbois E."/>
            <person name="Grewal S."/>
            <person name="Gyaltsen K."/>
            <person name="Hafez N."/>
            <person name="Hagos B."/>
            <person name="Hall J."/>
            <person name="Henson C."/>
            <person name="Hollinger A."/>
            <person name="Honan T."/>
            <person name="Huard M.D."/>
            <person name="Hughes L."/>
            <person name="Hurhula B."/>
            <person name="Husby M.E."/>
            <person name="Kamat A."/>
            <person name="Kanga B."/>
            <person name="Kashin S."/>
            <person name="Khazanovich D."/>
            <person name="Kisner P."/>
            <person name="Lance K."/>
            <person name="Lara M."/>
            <person name="Lee W."/>
            <person name="Lennon N."/>
            <person name="Letendre F."/>
            <person name="LeVine R."/>
            <person name="Lipovsky A."/>
            <person name="Liu X."/>
            <person name="Liu J."/>
            <person name="Liu S."/>
            <person name="Lokyitsang T."/>
            <person name="Lokyitsang Y."/>
            <person name="Lubonja R."/>
            <person name="Lui A."/>
            <person name="MacDonald P."/>
            <person name="Magnisalis V."/>
            <person name="Maru K."/>
            <person name="Matthews C."/>
            <person name="McCusker W."/>
            <person name="McDonough S."/>
            <person name="Mehta T."/>
            <person name="Meldrim J."/>
            <person name="Meneus L."/>
            <person name="Mihai O."/>
            <person name="Mihalev A."/>
            <person name="Mihova T."/>
            <person name="Mittelman R."/>
            <person name="Mlenga V."/>
            <person name="Montmayeur A."/>
            <person name="Mulrain L."/>
            <person name="Navidi A."/>
            <person name="Naylor J."/>
            <person name="Negash T."/>
            <person name="Nguyen T."/>
            <person name="Nguyen N."/>
            <person name="Nicol R."/>
            <person name="Norbu C."/>
            <person name="Norbu N."/>
            <person name="Novod N."/>
            <person name="O'Neill B."/>
            <person name="Osman S."/>
            <person name="Markiewicz E."/>
            <person name="Oyono O.L."/>
            <person name="Patti C."/>
            <person name="Phunkhang P."/>
            <person name="Pierre F."/>
            <person name="Priest M."/>
            <person name="Raghuraman S."/>
            <person name="Rege F."/>
            <person name="Reyes R."/>
            <person name="Rise C."/>
            <person name="Rogov P."/>
            <person name="Ross K."/>
            <person name="Ryan E."/>
            <person name="Settipalli S."/>
            <person name="Shea T."/>
            <person name="Sherpa N."/>
            <person name="Shi L."/>
            <person name="Shih D."/>
            <person name="Sparrow T."/>
            <person name="Spaulding J."/>
            <person name="Stalker J."/>
            <person name="Stange-Thomann N."/>
            <person name="Stavropoulos S."/>
            <person name="Stone C."/>
            <person name="Strader C."/>
            <person name="Tesfaye S."/>
            <person name="Thomson T."/>
            <person name="Thoulutsang Y."/>
            <person name="Thoulutsang D."/>
            <person name="Topham K."/>
            <person name="Topping I."/>
            <person name="Tsamla T."/>
            <person name="Vassiliev H."/>
            <person name="Vo A."/>
            <person name="Wangchuk T."/>
            <person name="Wangdi T."/>
            <person name="Weiand M."/>
            <person name="Wilkinson J."/>
            <person name="Wilson A."/>
            <person name="Yadav S."/>
            <person name="Young G."/>
            <person name="Yu Q."/>
            <person name="Zembek L."/>
            <person name="Zhong D."/>
            <person name="Zimmer A."/>
            <person name="Zwirko Z."/>
            <person name="Jaffe D.B."/>
            <person name="Alvarez P."/>
            <person name="Brockman W."/>
            <person name="Butler J."/>
            <person name="Chin C."/>
            <person name="Gnerre S."/>
            <person name="Grabherr M."/>
            <person name="Kleber M."/>
            <person name="Mauceli E."/>
            <person name="MacCallum I."/>
        </authorList>
    </citation>
    <scope>NUCLEOTIDE SEQUENCE [LARGE SCALE GENOMIC DNA]</scope>
    <source>
        <strain evidence="8">Tucson 14030-0811.24</strain>
    </source>
</reference>
<accession>B4MX72</accession>
<name>B4MX72_DROWI</name>
<feature type="domain" description="MYND-type" evidence="6">
    <location>
        <begin position="922"/>
        <end position="959"/>
    </location>
</feature>
<dbReference type="FunCoup" id="B4MX72">
    <property type="interactions" value="694"/>
</dbReference>
<feature type="compositionally biased region" description="Polar residues" evidence="5">
    <location>
        <begin position="813"/>
        <end position="823"/>
    </location>
</feature>
<dbReference type="STRING" id="7260.B4MX72"/>
<dbReference type="PROSITE" id="PS50865">
    <property type="entry name" value="ZF_MYND_2"/>
    <property type="match status" value="1"/>
</dbReference>
<dbReference type="eggNOG" id="ENOG502SE7X">
    <property type="taxonomic scope" value="Eukaryota"/>
</dbReference>
<keyword evidence="2 4" id="KW-0863">Zinc-finger</keyword>
<feature type="compositionally biased region" description="Polar residues" evidence="5">
    <location>
        <begin position="576"/>
        <end position="585"/>
    </location>
</feature>
<feature type="compositionally biased region" description="Basic and acidic residues" evidence="5">
    <location>
        <begin position="824"/>
        <end position="840"/>
    </location>
</feature>
<gene>
    <name evidence="7" type="primary">Dwil\GK14586</name>
    <name evidence="7" type="ORF">Dwil_GK14586</name>
</gene>
<sequence length="961" mass="108283">MANVEIYDSSDSNLSSDEYSPEEDDLMDAAVSNKPRLENTPKRTSSTGSTKNLTLEPKQLQKDEDEKKPPIKAKVETGPGLGPGSQPLKPPSNPLQTQLQIKQLKRSNRSSFYFKRRSLLWLRRLRRFPDGYMRSLKYTVTRYQVLLYRSNLRRHSMAEHSGDRHASSHSRSRSRSPASRSVSQSPELICLDDTENEESPEKLEAVKRSAPTPVKFELGTPHAPPSRKIQLNEDDKAPDPVQVVAKENGSILDEFLTLKANIATPPGLSSAPDLVPHQQTPHNLHAMPNPYDLTVGIQVTQQLAQTEADNNCLANKDDAVEVPVLETSCKRRRSFTPPSLGEKRVKSMQVDSDDDTIEFAKSEPTEQSQPKSSLDQLTQQDQQQPQHVQQQQLENPGSMPKMTTDEPIFKLGPAFTLAPQEQQPAVEQQSVVDLACMSYSLSTPTPPLPSGQVEPMEISYPTIVKQKVVVNKVVEPQSTVSDSLETPPPINAINPLASFPTFAAPQPPQKPRRSDTVYTQTINQITNQTAPQTQMPGPSQTQSQSIISSLSPSSSSLPQVAATSLPPQAGNRPRQQKSYPDLTNNDANFHYRIKELYSELDTIINDKLNSLTPELQSFMDERKRIDADIKTLDKLIVQKEEETNRLIHLRCVKEELRSRLERKERVLIIKDILPMLVNKNCSTPELYEMHSMLLEEQNAPITPKHGGPSALERCINQLESSQNDLRLLRGALNLKEPLSGIAQFGEAYRRRNSLPAGRREMQDSNFTEDHIEEMPSLSLSKRSKQIIQAQQQKRYQHLMVGNSTPNLVDADNRASSFPTQQQNHQRDQRNSFDNHFDRETAGTLKPLYNSSPMLYSRDGGHSNSKRGGGALQHSTYLSDEIKRDQERDHERDAGRSSEKKHKDSRPSMNGVGGANNDADRRCQHCERYEANFMCASCQNQWYCSRDCQLRAWDSHWEHCGK</sequence>
<feature type="compositionally biased region" description="Low complexity" evidence="5">
    <location>
        <begin position="376"/>
        <end position="392"/>
    </location>
</feature>
<evidence type="ECO:0000256" key="5">
    <source>
        <dbReference type="SAM" id="MobiDB-lite"/>
    </source>
</evidence>
<keyword evidence="8" id="KW-1185">Reference proteome</keyword>
<feature type="region of interest" description="Disordered" evidence="5">
    <location>
        <begin position="478"/>
        <end position="585"/>
    </location>
</feature>
<evidence type="ECO:0000256" key="1">
    <source>
        <dbReference type="ARBA" id="ARBA00022723"/>
    </source>
</evidence>
<feature type="region of interest" description="Disordered" evidence="5">
    <location>
        <begin position="332"/>
        <end position="406"/>
    </location>
</feature>
<feature type="compositionally biased region" description="Low complexity" evidence="5">
    <location>
        <begin position="519"/>
        <end position="559"/>
    </location>
</feature>
<feature type="region of interest" description="Disordered" evidence="5">
    <location>
        <begin position="803"/>
        <end position="916"/>
    </location>
</feature>
<feature type="compositionally biased region" description="Basic and acidic residues" evidence="5">
    <location>
        <begin position="59"/>
        <end position="75"/>
    </location>
</feature>
<dbReference type="InParanoid" id="B4MX72"/>
<evidence type="ECO:0000313" key="8">
    <source>
        <dbReference type="Proteomes" id="UP000007798"/>
    </source>
</evidence>
<evidence type="ECO:0000313" key="7">
    <source>
        <dbReference type="EMBL" id="EDW76905.2"/>
    </source>
</evidence>
<feature type="compositionally biased region" description="Basic and acidic residues" evidence="5">
    <location>
        <begin position="879"/>
        <end position="905"/>
    </location>
</feature>
<dbReference type="Gene3D" id="6.10.140.2220">
    <property type="match status" value="1"/>
</dbReference>
<feature type="compositionally biased region" description="Low complexity" evidence="5">
    <location>
        <begin position="175"/>
        <end position="186"/>
    </location>
</feature>
<feature type="compositionally biased region" description="Basic and acidic residues" evidence="5">
    <location>
        <begin position="156"/>
        <end position="166"/>
    </location>
</feature>
<dbReference type="Proteomes" id="UP000007798">
    <property type="component" value="Unassembled WGS sequence"/>
</dbReference>
<proteinExistence type="predicted"/>
<evidence type="ECO:0000259" key="6">
    <source>
        <dbReference type="PROSITE" id="PS50865"/>
    </source>
</evidence>
<feature type="compositionally biased region" description="Polar residues" evidence="5">
    <location>
        <begin position="365"/>
        <end position="375"/>
    </location>
</feature>
<evidence type="ECO:0000256" key="2">
    <source>
        <dbReference type="ARBA" id="ARBA00022771"/>
    </source>
</evidence>
<dbReference type="AlphaFoldDB" id="B4MX72"/>
<dbReference type="PROSITE" id="PS01360">
    <property type="entry name" value="ZF_MYND_1"/>
    <property type="match status" value="1"/>
</dbReference>
<keyword evidence="1" id="KW-0479">Metal-binding</keyword>
<evidence type="ECO:0000256" key="3">
    <source>
        <dbReference type="ARBA" id="ARBA00022833"/>
    </source>
</evidence>
<protein>
    <recommendedName>
        <fullName evidence="6">MYND-type domain-containing protein</fullName>
    </recommendedName>
</protein>
<dbReference type="Pfam" id="PF01753">
    <property type="entry name" value="zf-MYND"/>
    <property type="match status" value="1"/>
</dbReference>
<dbReference type="SUPFAM" id="SSF144232">
    <property type="entry name" value="HIT/MYND zinc finger-like"/>
    <property type="match status" value="1"/>
</dbReference>
<dbReference type="EMBL" id="CH963876">
    <property type="protein sequence ID" value="EDW76905.2"/>
    <property type="molecule type" value="Genomic_DNA"/>
</dbReference>
<dbReference type="GO" id="GO:0008270">
    <property type="term" value="F:zinc ion binding"/>
    <property type="evidence" value="ECO:0007669"/>
    <property type="project" value="UniProtKB-KW"/>
</dbReference>
<evidence type="ECO:0000256" key="4">
    <source>
        <dbReference type="PROSITE-ProRule" id="PRU00134"/>
    </source>
</evidence>
<feature type="region of interest" description="Disordered" evidence="5">
    <location>
        <begin position="156"/>
        <end position="235"/>
    </location>
</feature>